<comment type="subcellular location">
    <subcellularLocation>
        <location evidence="1">Membrane</location>
        <topology evidence="1">Multi-pass membrane protein</topology>
    </subcellularLocation>
</comment>
<dbReference type="SUPFAM" id="SSF103473">
    <property type="entry name" value="MFS general substrate transporter"/>
    <property type="match status" value="1"/>
</dbReference>
<dbReference type="EMBL" id="NJEU01000783">
    <property type="protein sequence ID" value="PHH70565.1"/>
    <property type="molecule type" value="Genomic_DNA"/>
</dbReference>
<dbReference type="InterPro" id="IPR036259">
    <property type="entry name" value="MFS_trans_sf"/>
</dbReference>
<dbReference type="OrthoDB" id="4078873at2759"/>
<organism evidence="7 8">
    <name type="scientific">Ophiocordyceps australis</name>
    <dbReference type="NCBI Taxonomy" id="1399860"/>
    <lineage>
        <taxon>Eukaryota</taxon>
        <taxon>Fungi</taxon>
        <taxon>Dikarya</taxon>
        <taxon>Ascomycota</taxon>
        <taxon>Pezizomycotina</taxon>
        <taxon>Sordariomycetes</taxon>
        <taxon>Hypocreomycetidae</taxon>
        <taxon>Hypocreales</taxon>
        <taxon>Ophiocordycipitaceae</taxon>
        <taxon>Ophiocordyceps</taxon>
    </lineage>
</organism>
<dbReference type="GO" id="GO:0005886">
    <property type="term" value="C:plasma membrane"/>
    <property type="evidence" value="ECO:0007669"/>
    <property type="project" value="TreeGrafter"/>
</dbReference>
<evidence type="ECO:0000256" key="6">
    <source>
        <dbReference type="SAM" id="SignalP"/>
    </source>
</evidence>
<keyword evidence="8" id="KW-1185">Reference proteome</keyword>
<gene>
    <name evidence="7" type="ORF">CDD82_7044</name>
</gene>
<keyword evidence="3 5" id="KW-1133">Transmembrane helix</keyword>
<keyword evidence="2 5" id="KW-0812">Transmembrane</keyword>
<protein>
    <recommendedName>
        <fullName evidence="9">Major facilitator superfamily (MFS) profile domain-containing protein</fullName>
    </recommendedName>
</protein>
<evidence type="ECO:0000313" key="7">
    <source>
        <dbReference type="EMBL" id="PHH70565.1"/>
    </source>
</evidence>
<name>A0A2C5YM24_9HYPO</name>
<sequence>MVLLIFVLLYLITLTESIASSVEYNLAPYITSSFKHHGLLVISGIVVVVVNGVFNLAVAKIIDIWGRAQGFAIMFAIALAGMLLTTTSQNVQMYAAGDTLHWIGSRGFNYIIDIMLVDMTSLRNYLITVGIRGTPTLASTFAGPPLAQAFITRP</sequence>
<feature type="transmembrane region" description="Helical" evidence="5">
    <location>
        <begin position="70"/>
        <end position="87"/>
    </location>
</feature>
<accession>A0A2C5YM24</accession>
<dbReference type="PANTHER" id="PTHR23501">
    <property type="entry name" value="MAJOR FACILITATOR SUPERFAMILY"/>
    <property type="match status" value="1"/>
</dbReference>
<evidence type="ECO:0000313" key="8">
    <source>
        <dbReference type="Proteomes" id="UP000224854"/>
    </source>
</evidence>
<comment type="caution">
    <text evidence="7">The sequence shown here is derived from an EMBL/GenBank/DDBJ whole genome shotgun (WGS) entry which is preliminary data.</text>
</comment>
<evidence type="ECO:0000256" key="3">
    <source>
        <dbReference type="ARBA" id="ARBA00022989"/>
    </source>
</evidence>
<reference evidence="7 8" key="1">
    <citation type="submission" date="2017-06" db="EMBL/GenBank/DDBJ databases">
        <title>Ant-infecting Ophiocordyceps genomes reveal a high diversity of potential behavioral manipulation genes and a possible major role for enterotoxins.</title>
        <authorList>
            <person name="De Bekker C."/>
            <person name="Evans H.C."/>
            <person name="Brachmann A."/>
            <person name="Hughes D.P."/>
        </authorList>
    </citation>
    <scope>NUCLEOTIDE SEQUENCE [LARGE SCALE GENOMIC DNA]</scope>
    <source>
        <strain evidence="7 8">1348a</strain>
    </source>
</reference>
<keyword evidence="4 5" id="KW-0472">Membrane</keyword>
<evidence type="ECO:0000256" key="2">
    <source>
        <dbReference type="ARBA" id="ARBA00022692"/>
    </source>
</evidence>
<dbReference type="Gene3D" id="1.20.1250.20">
    <property type="entry name" value="MFS general substrate transporter like domains"/>
    <property type="match status" value="1"/>
</dbReference>
<feature type="chain" id="PRO_5012428707" description="Major facilitator superfamily (MFS) profile domain-containing protein" evidence="6">
    <location>
        <begin position="18"/>
        <end position="154"/>
    </location>
</feature>
<keyword evidence="6" id="KW-0732">Signal</keyword>
<evidence type="ECO:0000256" key="5">
    <source>
        <dbReference type="SAM" id="Phobius"/>
    </source>
</evidence>
<evidence type="ECO:0008006" key="9">
    <source>
        <dbReference type="Google" id="ProtNLM"/>
    </source>
</evidence>
<dbReference type="PANTHER" id="PTHR23501:SF107">
    <property type="entry name" value="TRANSPORTER, PUTATIVE (AFU_ORTHOLOGUE AFUA_7G04730)-RELATED"/>
    <property type="match status" value="1"/>
</dbReference>
<evidence type="ECO:0000256" key="1">
    <source>
        <dbReference type="ARBA" id="ARBA00004141"/>
    </source>
</evidence>
<dbReference type="GO" id="GO:0022857">
    <property type="term" value="F:transmembrane transporter activity"/>
    <property type="evidence" value="ECO:0007669"/>
    <property type="project" value="TreeGrafter"/>
</dbReference>
<evidence type="ECO:0000256" key="4">
    <source>
        <dbReference type="ARBA" id="ARBA00023136"/>
    </source>
</evidence>
<proteinExistence type="predicted"/>
<dbReference type="Proteomes" id="UP000224854">
    <property type="component" value="Unassembled WGS sequence"/>
</dbReference>
<feature type="transmembrane region" description="Helical" evidence="5">
    <location>
        <begin position="38"/>
        <end position="58"/>
    </location>
</feature>
<feature type="signal peptide" evidence="6">
    <location>
        <begin position="1"/>
        <end position="17"/>
    </location>
</feature>
<dbReference type="AlphaFoldDB" id="A0A2C5YM24"/>